<dbReference type="GO" id="GO:0005794">
    <property type="term" value="C:Golgi apparatus"/>
    <property type="evidence" value="ECO:0007669"/>
    <property type="project" value="TreeGrafter"/>
</dbReference>
<evidence type="ECO:0000256" key="5">
    <source>
        <dbReference type="ARBA" id="ARBA00023136"/>
    </source>
</evidence>
<comment type="subcellular location">
    <subcellularLocation>
        <location evidence="1">Membrane</location>
    </subcellularLocation>
</comment>
<organism evidence="11 12">
    <name type="scientific">Knipowitschia caucasica</name>
    <name type="common">Caucasian dwarf goby</name>
    <name type="synonym">Pomatoschistus caucasicus</name>
    <dbReference type="NCBI Taxonomy" id="637954"/>
    <lineage>
        <taxon>Eukaryota</taxon>
        <taxon>Metazoa</taxon>
        <taxon>Chordata</taxon>
        <taxon>Craniata</taxon>
        <taxon>Vertebrata</taxon>
        <taxon>Euteleostomi</taxon>
        <taxon>Actinopterygii</taxon>
        <taxon>Neopterygii</taxon>
        <taxon>Teleostei</taxon>
        <taxon>Neoteleostei</taxon>
        <taxon>Acanthomorphata</taxon>
        <taxon>Gobiaria</taxon>
        <taxon>Gobiiformes</taxon>
        <taxon>Gobioidei</taxon>
        <taxon>Gobiidae</taxon>
        <taxon>Gobiinae</taxon>
        <taxon>Knipowitschia</taxon>
    </lineage>
</organism>
<keyword evidence="2" id="KW-0880">Kelch repeat</keyword>
<dbReference type="PROSITE" id="PS50027">
    <property type="entry name" value="EGF_LAM_2"/>
    <property type="match status" value="1"/>
</dbReference>
<evidence type="ECO:0000256" key="4">
    <source>
        <dbReference type="ARBA" id="ARBA00022737"/>
    </source>
</evidence>
<dbReference type="Proteomes" id="UP001497482">
    <property type="component" value="Chromosome 23"/>
</dbReference>
<dbReference type="SUPFAM" id="SSF103575">
    <property type="entry name" value="Plexin repeat"/>
    <property type="match status" value="1"/>
</dbReference>
<dbReference type="CDD" id="cd00055">
    <property type="entry name" value="EGF_Lam"/>
    <property type="match status" value="1"/>
</dbReference>
<dbReference type="InterPro" id="IPR056863">
    <property type="entry name" value="LMN_ATRN_NET-like_EGF"/>
</dbReference>
<dbReference type="FunFam" id="2.10.25.10:FF:000079">
    <property type="entry name" value="Attractin like 1"/>
    <property type="match status" value="1"/>
</dbReference>
<keyword evidence="8 9" id="KW-0424">Laminin EGF-like domain</keyword>
<name>A0AAV2LIG3_KNICA</name>
<evidence type="ECO:0000256" key="7">
    <source>
        <dbReference type="ARBA" id="ARBA00023180"/>
    </source>
</evidence>
<keyword evidence="3" id="KW-0732">Signal</keyword>
<dbReference type="PROSITE" id="PS01248">
    <property type="entry name" value="EGF_LAM_1"/>
    <property type="match status" value="1"/>
</dbReference>
<evidence type="ECO:0000313" key="12">
    <source>
        <dbReference type="Proteomes" id="UP001497482"/>
    </source>
</evidence>
<sequence length="217" mass="21854">MTLAQNCSGFRTCSQCLEQPECGWCGDPTSTGKGLCMEGSYRGPMKRPSKQGQQGQTTDMNLEPGLCPKDKGFEWAFINCPACQCNGHSTCVNVSVCEQCRNLTTGPHCQTCMPGFHGDPTNGGKCQACKCNSHANVCQVLTGKCFCTTKGIKGDQCQLETSPRQQTTAAPASAAAAPASAAAAPASAAAAPASAAAAPASAAAAPASAAAAPASAA</sequence>
<reference evidence="11 12" key="1">
    <citation type="submission" date="2024-04" db="EMBL/GenBank/DDBJ databases">
        <authorList>
            <person name="Waldvogel A.-M."/>
            <person name="Schoenle A."/>
        </authorList>
    </citation>
    <scope>NUCLEOTIDE SEQUENCE [LARGE SCALE GENOMIC DNA]</scope>
</reference>
<keyword evidence="4" id="KW-0677">Repeat</keyword>
<dbReference type="SUPFAM" id="SSF57196">
    <property type="entry name" value="EGF/Laminin"/>
    <property type="match status" value="1"/>
</dbReference>
<dbReference type="Gene3D" id="2.10.25.10">
    <property type="entry name" value="Laminin"/>
    <property type="match status" value="1"/>
</dbReference>
<evidence type="ECO:0000256" key="1">
    <source>
        <dbReference type="ARBA" id="ARBA00004370"/>
    </source>
</evidence>
<feature type="disulfide bond" evidence="9">
    <location>
        <begin position="112"/>
        <end position="126"/>
    </location>
</feature>
<evidence type="ECO:0000256" key="3">
    <source>
        <dbReference type="ARBA" id="ARBA00022729"/>
    </source>
</evidence>
<evidence type="ECO:0000259" key="10">
    <source>
        <dbReference type="PROSITE" id="PS50027"/>
    </source>
</evidence>
<dbReference type="SMART" id="SM00423">
    <property type="entry name" value="PSI"/>
    <property type="match status" value="1"/>
</dbReference>
<dbReference type="Pfam" id="PF24973">
    <property type="entry name" value="EGF_LMN_ATRN"/>
    <property type="match status" value="1"/>
</dbReference>
<protein>
    <recommendedName>
        <fullName evidence="10">Laminin EGF-like domain-containing protein</fullName>
    </recommendedName>
</protein>
<evidence type="ECO:0000256" key="8">
    <source>
        <dbReference type="ARBA" id="ARBA00023292"/>
    </source>
</evidence>
<dbReference type="InterPro" id="IPR002165">
    <property type="entry name" value="Plexin_repeat"/>
</dbReference>
<evidence type="ECO:0000313" key="11">
    <source>
        <dbReference type="EMBL" id="CAL1600386.1"/>
    </source>
</evidence>
<proteinExistence type="predicted"/>
<dbReference type="PANTHER" id="PTHR46376:SF2">
    <property type="entry name" value="DISTRACTED, ISOFORM B"/>
    <property type="match status" value="1"/>
</dbReference>
<keyword evidence="6 9" id="KW-1015">Disulfide bond</keyword>
<dbReference type="InterPro" id="IPR051568">
    <property type="entry name" value="LZTR1/Attractin"/>
</dbReference>
<keyword evidence="7" id="KW-0325">Glycoprotein</keyword>
<feature type="disulfide bond" evidence="9">
    <location>
        <begin position="100"/>
        <end position="109"/>
    </location>
</feature>
<dbReference type="AlphaFoldDB" id="A0AAV2LIG3"/>
<accession>A0AAV2LIG3</accession>
<gene>
    <name evidence="11" type="ORF">KC01_LOCUS28482</name>
</gene>
<dbReference type="InterPro" id="IPR016201">
    <property type="entry name" value="PSI"/>
</dbReference>
<comment type="caution">
    <text evidence="9">Lacks conserved residue(s) required for the propagation of feature annotation.</text>
</comment>
<evidence type="ECO:0000256" key="2">
    <source>
        <dbReference type="ARBA" id="ARBA00022441"/>
    </source>
</evidence>
<dbReference type="GO" id="GO:0016020">
    <property type="term" value="C:membrane"/>
    <property type="evidence" value="ECO:0007669"/>
    <property type="project" value="UniProtKB-SubCell"/>
</dbReference>
<evidence type="ECO:0000256" key="6">
    <source>
        <dbReference type="ARBA" id="ARBA00023157"/>
    </source>
</evidence>
<keyword evidence="12" id="KW-1185">Reference proteome</keyword>
<dbReference type="EMBL" id="OZ035845">
    <property type="protein sequence ID" value="CAL1600386.1"/>
    <property type="molecule type" value="Genomic_DNA"/>
</dbReference>
<keyword evidence="5" id="KW-0472">Membrane</keyword>
<feature type="domain" description="Laminin EGF-like" evidence="10">
    <location>
        <begin position="83"/>
        <end position="128"/>
    </location>
</feature>
<dbReference type="SMART" id="SM00180">
    <property type="entry name" value="EGF_Lam"/>
    <property type="match status" value="1"/>
</dbReference>
<dbReference type="InterPro" id="IPR002049">
    <property type="entry name" value="LE_dom"/>
</dbReference>
<evidence type="ECO:0000256" key="9">
    <source>
        <dbReference type="PROSITE-ProRule" id="PRU00460"/>
    </source>
</evidence>
<dbReference type="Pfam" id="PF01437">
    <property type="entry name" value="PSI"/>
    <property type="match status" value="1"/>
</dbReference>
<dbReference type="PANTHER" id="PTHR46376">
    <property type="entry name" value="LEUCINE-ZIPPER-LIKE TRANSCRIPTIONAL REGULATOR 1"/>
    <property type="match status" value="1"/>
</dbReference>